<dbReference type="InterPro" id="IPR029058">
    <property type="entry name" value="AB_hydrolase_fold"/>
</dbReference>
<comment type="caution">
    <text evidence="2">The sequence shown here is derived from an EMBL/GenBank/DDBJ whole genome shotgun (WGS) entry which is preliminary data.</text>
</comment>
<keyword evidence="1" id="KW-0812">Transmembrane</keyword>
<sequence length="461" mass="55159">MKPKSNDLSRKSPKICRDYQHISHDPLTHRHQLLKRILDRVQKNCEVEGKEFRDEFDIFLRGWFDVIPNKSKKDLVSREKKKSEMSFSFLDSVDRQSVEIFFSWAFFDKQWYRLETWESDEIAVMFKMLENYGITFQREKDMTSRDCTFIPRCMTLEKSNSIHRPLAFYFFFGWIRMLGYLILLMFGYRRYTIQCESGNHMTYWFRDSRDISKHQNDETILFQHGISPGGLANYIPFIVYCLNQMNRCVFIPETHSITCSLSFHALDEEEMVDAVQKALRRHKKLKNGLYIVSHSFGTFQSTWILKAKEIRPLIRKVVLIDPVSILLSFPDVLSNFLYSDRNKKDQMNWIQRLNIEVVRLLASSELFIEDYLRRKFAWFNSELWLEDIPCDTYIFLAEDDVILNACKIQKELDRHLVGSARKNIFYTVWNNIRHAEVLFKPRLLNEVKQALETSTERRKRD</sequence>
<proteinExistence type="predicted"/>
<accession>A0AAD3H8F1</accession>
<dbReference type="SUPFAM" id="SSF53474">
    <property type="entry name" value="alpha/beta-Hydrolases"/>
    <property type="match status" value="1"/>
</dbReference>
<dbReference type="Gene3D" id="3.40.50.1820">
    <property type="entry name" value="alpha/beta hydrolase"/>
    <property type="match status" value="1"/>
</dbReference>
<dbReference type="EMBL" id="BLLK01000047">
    <property type="protein sequence ID" value="GFH54452.1"/>
    <property type="molecule type" value="Genomic_DNA"/>
</dbReference>
<feature type="transmembrane region" description="Helical" evidence="1">
    <location>
        <begin position="166"/>
        <end position="188"/>
    </location>
</feature>
<dbReference type="Proteomes" id="UP001054902">
    <property type="component" value="Unassembled WGS sequence"/>
</dbReference>
<evidence type="ECO:0000313" key="3">
    <source>
        <dbReference type="Proteomes" id="UP001054902"/>
    </source>
</evidence>
<dbReference type="AlphaFoldDB" id="A0AAD3H8F1"/>
<evidence type="ECO:0000256" key="1">
    <source>
        <dbReference type="SAM" id="Phobius"/>
    </source>
</evidence>
<name>A0AAD3H8F1_9STRA</name>
<dbReference type="PANTHER" id="PTHR37471:SF1">
    <property type="entry name" value="AB HYDROLASE-1 DOMAIN-CONTAINING PROTEIN"/>
    <property type="match status" value="1"/>
</dbReference>
<keyword evidence="1" id="KW-0472">Membrane</keyword>
<organism evidence="2 3">
    <name type="scientific">Chaetoceros tenuissimus</name>
    <dbReference type="NCBI Taxonomy" id="426638"/>
    <lineage>
        <taxon>Eukaryota</taxon>
        <taxon>Sar</taxon>
        <taxon>Stramenopiles</taxon>
        <taxon>Ochrophyta</taxon>
        <taxon>Bacillariophyta</taxon>
        <taxon>Coscinodiscophyceae</taxon>
        <taxon>Chaetocerotophycidae</taxon>
        <taxon>Chaetocerotales</taxon>
        <taxon>Chaetocerotaceae</taxon>
        <taxon>Chaetoceros</taxon>
    </lineage>
</organism>
<keyword evidence="3" id="KW-1185">Reference proteome</keyword>
<protein>
    <recommendedName>
        <fullName evidence="4">AB hydrolase-1 domain-containing protein</fullName>
    </recommendedName>
</protein>
<dbReference type="PANTHER" id="PTHR37471">
    <property type="entry name" value="UNNAMED PRODUCT"/>
    <property type="match status" value="1"/>
</dbReference>
<reference evidence="2 3" key="1">
    <citation type="journal article" date="2021" name="Sci. Rep.">
        <title>The genome of the diatom Chaetoceros tenuissimus carries an ancient integrated fragment of an extant virus.</title>
        <authorList>
            <person name="Hongo Y."/>
            <person name="Kimura K."/>
            <person name="Takaki Y."/>
            <person name="Yoshida Y."/>
            <person name="Baba S."/>
            <person name="Kobayashi G."/>
            <person name="Nagasaki K."/>
            <person name="Hano T."/>
            <person name="Tomaru Y."/>
        </authorList>
    </citation>
    <scope>NUCLEOTIDE SEQUENCE [LARGE SCALE GENOMIC DNA]</scope>
    <source>
        <strain evidence="2 3">NIES-3715</strain>
    </source>
</reference>
<evidence type="ECO:0000313" key="2">
    <source>
        <dbReference type="EMBL" id="GFH54452.1"/>
    </source>
</evidence>
<gene>
    <name evidence="2" type="ORF">CTEN210_10928</name>
</gene>
<keyword evidence="1" id="KW-1133">Transmembrane helix</keyword>
<evidence type="ECO:0008006" key="4">
    <source>
        <dbReference type="Google" id="ProtNLM"/>
    </source>
</evidence>